<dbReference type="Pfam" id="PF07103">
    <property type="entry name" value="DUF1365"/>
    <property type="match status" value="1"/>
</dbReference>
<feature type="region of interest" description="Disordered" evidence="1">
    <location>
        <begin position="243"/>
        <end position="267"/>
    </location>
</feature>
<evidence type="ECO:0000313" key="3">
    <source>
        <dbReference type="Proteomes" id="UP000215405"/>
    </source>
</evidence>
<evidence type="ECO:0000256" key="1">
    <source>
        <dbReference type="SAM" id="MobiDB-lite"/>
    </source>
</evidence>
<dbReference type="AlphaFoldDB" id="A0A231UWA3"/>
<dbReference type="InterPro" id="IPR010775">
    <property type="entry name" value="DUF1365"/>
</dbReference>
<gene>
    <name evidence="2" type="ORF">B7H23_08700</name>
</gene>
<comment type="caution">
    <text evidence="2">The sequence shown here is derived from an EMBL/GenBank/DDBJ whole genome shotgun (WGS) entry which is preliminary data.</text>
</comment>
<sequence length="267" mass="30646">MHQRLRPVGHRFTYSVYSLLIDIDRMEEANDLSPLLGIQAPGLLSFRASDHLRDGADNLRRQADEWYRETRPNDPLPTRWLLLCYPRMFGWVFNPISVWFALDEADVPLMLVYDVRNTFGGRHAYLAPVKDGEISEAGIRQTGDKRLHVSPFLGPNLTYRFRIMPPGKGVKLRIHETEEGEPLFDATFSGHARPVTTATLLRYLVTIPFLPFKVYAAIHWEAFRLWLKGVRFLGAGDQSRDDHAPIDKPFDADTHSHPRSSRERNAA</sequence>
<proteinExistence type="predicted"/>
<evidence type="ECO:0008006" key="4">
    <source>
        <dbReference type="Google" id="ProtNLM"/>
    </source>
</evidence>
<dbReference type="Proteomes" id="UP000215405">
    <property type="component" value="Unassembled WGS sequence"/>
</dbReference>
<name>A0A231UWA3_9HYPH</name>
<reference evidence="3" key="1">
    <citation type="journal article" date="2017" name="Int. J. Syst. Evol. Microbiol.">
        <title>Notoacmeibacter marinus gen. nov., sp. nov., isolated from the gut of a limpet and proposal of Notoacmeibacteraceae fam. nov. in the order Rhizobiales of the class Alphaproteobacteria.</title>
        <authorList>
            <person name="Huang Z."/>
            <person name="Guo F."/>
            <person name="Lai Q."/>
        </authorList>
    </citation>
    <scope>NUCLEOTIDE SEQUENCE [LARGE SCALE GENOMIC DNA]</scope>
    <source>
        <strain evidence="3">XMTR2A4</strain>
    </source>
</reference>
<dbReference type="EMBL" id="NBYO01000002">
    <property type="protein sequence ID" value="OXT00239.1"/>
    <property type="molecule type" value="Genomic_DNA"/>
</dbReference>
<protein>
    <recommendedName>
        <fullName evidence="4">DUF1365 domain-containing protein</fullName>
    </recommendedName>
</protein>
<dbReference type="PANTHER" id="PTHR33973">
    <property type="entry name" value="OS07G0153300 PROTEIN"/>
    <property type="match status" value="1"/>
</dbReference>
<evidence type="ECO:0000313" key="2">
    <source>
        <dbReference type="EMBL" id="OXT00239.1"/>
    </source>
</evidence>
<organism evidence="2 3">
    <name type="scientific">Notoacmeibacter marinus</name>
    <dbReference type="NCBI Taxonomy" id="1876515"/>
    <lineage>
        <taxon>Bacteria</taxon>
        <taxon>Pseudomonadati</taxon>
        <taxon>Pseudomonadota</taxon>
        <taxon>Alphaproteobacteria</taxon>
        <taxon>Hyphomicrobiales</taxon>
        <taxon>Notoacmeibacteraceae</taxon>
        <taxon>Notoacmeibacter</taxon>
    </lineage>
</organism>
<accession>A0A231UWA3</accession>
<dbReference type="PANTHER" id="PTHR33973:SF4">
    <property type="entry name" value="OS07G0153300 PROTEIN"/>
    <property type="match status" value="1"/>
</dbReference>
<keyword evidence="3" id="KW-1185">Reference proteome</keyword>